<dbReference type="InterPro" id="IPR036188">
    <property type="entry name" value="FAD/NAD-bd_sf"/>
</dbReference>
<evidence type="ECO:0000313" key="2">
    <source>
        <dbReference type="EMBL" id="GAA4906710.1"/>
    </source>
</evidence>
<proteinExistence type="predicted"/>
<sequence>MSGSRVAVIGGGLAGVLSAMRLQEAGHSVELREAAAHLGGMISPVRLGTLDVDSGAEAYATRGGLVRQLCDEFGLEVAPPQGTPHIWWRHGTFPMAEGVLGIPGSLSDPALAVLTEDEAAVVAGEAALGPAVGADATTVGELVRARLGEGALAKLVVPVAQGVYSMSPDRMALSAFAPTLLDALASEGSLLGAVAHVRGPGSAAVEQPVGGMFRLIDALARRFEAAGGTARTSASVVSLRRGGSGFLVSLHDGEVLDVDRVVVATPAAAASVLMGHLGVDIASPPVRTARSALLAVTTPALDEHPVGSGVLLAERDDTLHARALTHYSAKWPWAAGPQHVLRLSYPEHVMATRADALRDASRFVGVRIAERDVVGFASVGWDSMPTRIDASNRDFIVETALEAGVDLVGAWLDGNGIAAVVAGTQRVMR</sequence>
<dbReference type="Proteomes" id="UP001501521">
    <property type="component" value="Unassembled WGS sequence"/>
</dbReference>
<gene>
    <name evidence="2" type="primary">hemG</name>
    <name evidence="2" type="ORF">GCM10025789_27700</name>
</gene>
<dbReference type="InterPro" id="IPR002937">
    <property type="entry name" value="Amino_oxidase"/>
</dbReference>
<reference evidence="3" key="1">
    <citation type="journal article" date="2019" name="Int. J. Syst. Evol. Microbiol.">
        <title>The Global Catalogue of Microorganisms (GCM) 10K type strain sequencing project: providing services to taxonomists for standard genome sequencing and annotation.</title>
        <authorList>
            <consortium name="The Broad Institute Genomics Platform"/>
            <consortium name="The Broad Institute Genome Sequencing Center for Infectious Disease"/>
            <person name="Wu L."/>
            <person name="Ma J."/>
        </authorList>
    </citation>
    <scope>NUCLEOTIDE SEQUENCE [LARGE SCALE GENOMIC DNA]</scope>
    <source>
        <strain evidence="3">JCM 19125</strain>
    </source>
</reference>
<dbReference type="Gene3D" id="3.90.660.20">
    <property type="entry name" value="Protoporphyrinogen oxidase, mitochondrial, domain 2"/>
    <property type="match status" value="1"/>
</dbReference>
<keyword evidence="3" id="KW-1185">Reference proteome</keyword>
<evidence type="ECO:0000313" key="3">
    <source>
        <dbReference type="Proteomes" id="UP001501521"/>
    </source>
</evidence>
<dbReference type="Gene3D" id="1.10.3110.10">
    <property type="entry name" value="protoporphyrinogen ix oxidase, domain 3"/>
    <property type="match status" value="1"/>
</dbReference>
<dbReference type="SUPFAM" id="SSF51905">
    <property type="entry name" value="FAD/NAD(P)-binding domain"/>
    <property type="match status" value="1"/>
</dbReference>
<name>A0ABP9FLS1_9ACTN</name>
<dbReference type="PANTHER" id="PTHR42923:SF3">
    <property type="entry name" value="PROTOPORPHYRINOGEN OXIDASE"/>
    <property type="match status" value="1"/>
</dbReference>
<dbReference type="Gene3D" id="3.50.50.60">
    <property type="entry name" value="FAD/NAD(P)-binding domain"/>
    <property type="match status" value="1"/>
</dbReference>
<accession>A0ABP9FLS1</accession>
<dbReference type="Pfam" id="PF01593">
    <property type="entry name" value="Amino_oxidase"/>
    <property type="match status" value="1"/>
</dbReference>
<organism evidence="2 3">
    <name type="scientific">Tessaracoccus lubricantis</name>
    <dbReference type="NCBI Taxonomy" id="545543"/>
    <lineage>
        <taxon>Bacteria</taxon>
        <taxon>Bacillati</taxon>
        <taxon>Actinomycetota</taxon>
        <taxon>Actinomycetes</taxon>
        <taxon>Propionibacteriales</taxon>
        <taxon>Propionibacteriaceae</taxon>
        <taxon>Tessaracoccus</taxon>
    </lineage>
</organism>
<evidence type="ECO:0000259" key="1">
    <source>
        <dbReference type="Pfam" id="PF01593"/>
    </source>
</evidence>
<protein>
    <submittedName>
        <fullName evidence="2">Protoporphyrinogen oxidase</fullName>
    </submittedName>
</protein>
<dbReference type="EMBL" id="BAABLV010000041">
    <property type="protein sequence ID" value="GAA4906710.1"/>
    <property type="molecule type" value="Genomic_DNA"/>
</dbReference>
<dbReference type="RefSeq" id="WP_345583884.1">
    <property type="nucleotide sequence ID" value="NZ_BAABLV010000041.1"/>
</dbReference>
<comment type="caution">
    <text evidence="2">The sequence shown here is derived from an EMBL/GenBank/DDBJ whole genome shotgun (WGS) entry which is preliminary data.</text>
</comment>
<dbReference type="PANTHER" id="PTHR42923">
    <property type="entry name" value="PROTOPORPHYRINOGEN OXIDASE"/>
    <property type="match status" value="1"/>
</dbReference>
<feature type="domain" description="Amine oxidase" evidence="1">
    <location>
        <begin position="13"/>
        <end position="271"/>
    </location>
</feature>
<dbReference type="InterPro" id="IPR050464">
    <property type="entry name" value="Zeta_carotene_desat/Oxidored"/>
</dbReference>